<dbReference type="GO" id="GO:0044550">
    <property type="term" value="P:secondary metabolite biosynthetic process"/>
    <property type="evidence" value="ECO:0007669"/>
    <property type="project" value="TreeGrafter"/>
</dbReference>
<dbReference type="NCBIfam" id="NF003417">
    <property type="entry name" value="PRK04813.1"/>
    <property type="match status" value="3"/>
</dbReference>
<feature type="domain" description="Carrier" evidence="5">
    <location>
        <begin position="2295"/>
        <end position="2370"/>
    </location>
</feature>
<dbReference type="Gene3D" id="3.30.300.30">
    <property type="match status" value="3"/>
</dbReference>
<dbReference type="Gene3D" id="3.30.559.10">
    <property type="entry name" value="Chloramphenicol acetyltransferase-like domain"/>
    <property type="match status" value="3"/>
</dbReference>
<dbReference type="GO" id="GO:0016874">
    <property type="term" value="F:ligase activity"/>
    <property type="evidence" value="ECO:0007669"/>
    <property type="project" value="UniProtKB-KW"/>
</dbReference>
<dbReference type="PANTHER" id="PTHR45527:SF1">
    <property type="entry name" value="FATTY ACID SYNTHASE"/>
    <property type="match status" value="1"/>
</dbReference>
<evidence type="ECO:0000256" key="4">
    <source>
        <dbReference type="ARBA" id="ARBA00029454"/>
    </source>
</evidence>
<dbReference type="SMART" id="SM00823">
    <property type="entry name" value="PKS_PP"/>
    <property type="match status" value="3"/>
</dbReference>
<dbReference type="Pfam" id="PF13193">
    <property type="entry name" value="AMP-binding_C"/>
    <property type="match status" value="3"/>
</dbReference>
<dbReference type="InterPro" id="IPR025110">
    <property type="entry name" value="AMP-bd_C"/>
</dbReference>
<feature type="domain" description="Carrier" evidence="5">
    <location>
        <begin position="105"/>
        <end position="180"/>
    </location>
</feature>
<sequence length="2840" mass="311290">MQVKVRGFRIELEEVESALSALSTISQAATSIAHDPHGDPHLVAYVAPENQIVERVKEQLGQVLPYYMVPSMIITLEKIPLLTSGKVDRKSLPHPVWTSDSEVVAPRTDLEYRIHEIWADVLGVEDISIHTDFFELGGDSLKAGLITAKLRQAFGVEVPGLVVFKFKTIATLSEAVEQVASDGGTLAALQRLGVTDASGIVLPKHLSSISSSAEDVDPSTGVPMSYGQEQMLTIQKLMPQTTAYSLPVSLYIKGPLDLQVLKQAFVMLTKRHQVLGMKFASKDGHTVMITDAHKQPDLHVLDTCAGSVAMSEGAAVADSTASEHLQHLASIPFDLEAGPAIRAALLPLANDEHVLMIMAHHAALDGWSTGILMREFCIAYNATVASETPDLEPLPIQYHHFAAWQRRWLGEGALEEHLKYWKSNLGGAPALLEIPTDKPRGRAITTAAAGHVDVEFPAAVVQQMKKLASECHATLFQVLLAAFDVLLTRYSRQTDIVVGTIVAGRWHPELVNLVGYVANPVPIRVEFPEQPTFRGLMGLVKRAALSAFDHSVVPIQKVIEAVGATRDASHHPVFQVIFNLQNLDLLSQQANITGCEVQPIPQFCRPPQSRFDLALELAETEGVVKGTFEFSTDLFELSTVARMASHLRKLVEGLLSSPDEPLGAISMLTSTEHDLLVRELPTEHCHKYDVGRECLHEMFHHHAEASPKSACLVFGDETMTYEEVEMESNRVAQHLIDLGVYADSNVGIMADKSLEMVIGILGILKSGAAYTPVDPKYPPQRTAAIVEDARIQIMLVHTRQDVESTLEGLPVQVVQVGCVPEQLSLYPSGRCFSGNLAYTIFTSGSTGRPKGVMVPHRAVVNFLQWMMEEFSLSKDDRYLQNIHFTFDLSMMEIWLALTSGATLILPDPEFHPEPSYVVDLIKRTGATFCCSVPSLLRGFADICEPQACPSLRVQISCGEVLPVPVAAKFLEKLPHCTLANTYGPTEATIHVTSQTVTTAELNGPLSIGRPLSHVAIYILDEGLQPVPIGVPGELMISGACLARGYIGRPELTGEKFLKNPFCPKGSADFQKMYRTGDLACWSEDGRLHILGRVDHQVKIRGFRIELEEVESALITLPTVSQATASIANDPRWDPHLVAYVTPEDQAIERLKEQVGQVLPYYMVPSIVIAMERMPLLPSGKVNRKALPQPVWTSTSEVVLPRNDLEQRVHEIWSSVLGVEDISIHTDFFDLGGDSLKAGLITAKLRQAFGVEVPGLVVFKYKTIATLCEAVEQVAGDGGTLAALKTLSVTDASGVVLPKHLSSISSSSEDANIESGVVMSYGQEQMFTIQKLMPQTTAYSLPVSLYISGHLELQALKQAFGILTARHQVLGVKFASKGEQTMMIRDPHQQPDLQVLEMSSGSIAVRDGSMVVDSTASERLQHLASIPFDLEAGPAIRAAVLPLATDEHVLMIMAHHAALDGWSTGILMREFCIAYNGTIASETPDLEPLPIQYHHFAAWQRRWLGEGALEEHLKYWKNNLVGAPALLEIPTDKPRGRAITTAAAGHVDVEFPAAVVQQMKKLASECHATLFQVLLAAFDVLLSRYSRQTDIVVGTIVAGRWHPELVNLVGYVANPVPIRVEFPEQLTFKDLMGLVKTAAMNAFDHSVVPIQKVIEAVGAARDASHHPLFQVIFNLQNLDLLSQEANMTGCEVHPIPEFCRPLESRFDLALELAETQGAVKGTFEFSTDLFNSATVARMASHFRKLVEGLVSHPDELLGKIPMLDAREHDRLVGEYAVEDCHKYAVGHECLHEMFHRQAEESPKSTCVLFKDQSMTYEEVEMESNRLAHHLIDLGVCADSNVGIMADKSLEMVIGILGILKSGAAYTPVDPKYPPQRTAAIVEDARIQIMLVHTRQDVESTLEGLPVQVVQVGCVPEQLSLYPSGRCFSGNLAYTIFTSGSTGRPKGVMVPHRAVVNFLQWMMEEFSLSKDDRYLQNIHFTFDLSMMEIWLALTSGATLILPDPEFHPEPSYVVDLIKRTGATFCCSVPSLLRGFADICEPQACPSLRVQISCGEVLPVPVAAKFLEKLPHCTLANTYGPTEATIHVTSQTVSTAELNGPLSIGRPLSHVAIYILDEGLQPVPIGVPGELMISGACLARGYIGRPELTEEKFLKNPFSSPGHADYEKMYRTGDLAAWSEDGCLQILGRVDHQVKVRGFRIELEEVESALAAVPGVSQATVVLKHDPSGDAHLVAYVAPEGLAADFLKGQMSQVLPYYMLPSLVLMLPELPLLPSGKVNRKGLPEPQWTAQGDKEYFPPRNALEQQIQKVWEDVLSLQNISIHADFFHLGGDSLKAGMVSAKLRQIFGVQVPGLLVFKFKTISSLSEMVKQVAGDNLDNLADLTRETPLGPAGFTDEQLEAGVPVSFNQCRMVGLHEADPQSTAYNIGVCLSLKGKPNLEAFERGAQYVVQRHEVLRMRYRRVEEDWQQYRVAEADALSLEYMDLMEAPTAQGLDSVLADNAVRPFDLFGGPLVRALVMKVKEDEFVWLICTHHVAFDGMSVMILAQEIAATYSAFANGTECGLLPLPLQYHDYAYWQRQSLMSSPPDVDYWVSQLKDMPAPFSMVPGLEAKAKTGSAPARGEAGVTIAKDLTTGLNKLALDNGATVYMTLLAGFSWMLSRASGESDIVIGCPFAAGRLREEVIQLVGYFVNPLPIRIKVDKSATFRDLLLATKDVVLSGFQHGQVPFHKMLQVTGTKYDAGVHPLYQTGLVLHEGVPDQGSMEIDGLSVEVMTNVAFQNHAKLDLGMELFEGDAGLRGTVEYNADKYGHEDVKGWIDSFLAILRAAREQPDTILEDLAGLMG</sequence>
<proteinExistence type="inferred from homology"/>
<evidence type="ECO:0000256" key="2">
    <source>
        <dbReference type="ARBA" id="ARBA00022553"/>
    </source>
</evidence>
<dbReference type="Gene3D" id="3.30.559.30">
    <property type="entry name" value="Nonribosomal peptide synthetase, condensation domain"/>
    <property type="match status" value="3"/>
</dbReference>
<evidence type="ECO:0000313" key="6">
    <source>
        <dbReference type="EMBL" id="CAD7698403.1"/>
    </source>
</evidence>
<keyword evidence="1" id="KW-0596">Phosphopantetheine</keyword>
<dbReference type="FunFam" id="3.40.50.980:FF:000001">
    <property type="entry name" value="Non-ribosomal peptide synthetase"/>
    <property type="match status" value="2"/>
</dbReference>
<dbReference type="CDD" id="cd19531">
    <property type="entry name" value="LCL_NRPS-like"/>
    <property type="match status" value="3"/>
</dbReference>
<dbReference type="Proteomes" id="UP000708148">
    <property type="component" value="Unassembled WGS sequence"/>
</dbReference>
<dbReference type="SUPFAM" id="SSF56801">
    <property type="entry name" value="Acetyl-CoA synthetase-like"/>
    <property type="match status" value="3"/>
</dbReference>
<dbReference type="InterPro" id="IPR020806">
    <property type="entry name" value="PKS_PP-bd"/>
</dbReference>
<feature type="domain" description="Carrier" evidence="5">
    <location>
        <begin position="1199"/>
        <end position="1274"/>
    </location>
</feature>
<dbReference type="Gene3D" id="3.40.50.12780">
    <property type="entry name" value="N-terminal domain of ligase-like"/>
    <property type="match status" value="2"/>
</dbReference>
<dbReference type="Pfam" id="PF00501">
    <property type="entry name" value="AMP-binding"/>
    <property type="match status" value="2"/>
</dbReference>
<dbReference type="InterPro" id="IPR036736">
    <property type="entry name" value="ACP-like_sf"/>
</dbReference>
<dbReference type="InterPro" id="IPR010071">
    <property type="entry name" value="AA_adenyl_dom"/>
</dbReference>
<dbReference type="OrthoDB" id="507940at2759"/>
<dbReference type="GO" id="GO:0043041">
    <property type="term" value="P:amino acid activation for nonribosomal peptide biosynthetic process"/>
    <property type="evidence" value="ECO:0007669"/>
    <property type="project" value="TreeGrafter"/>
</dbReference>
<dbReference type="InterPro" id="IPR045851">
    <property type="entry name" value="AMP-bd_C_sf"/>
</dbReference>
<comment type="caution">
    <text evidence="6">The sequence shown here is derived from an EMBL/GenBank/DDBJ whole genome shotgun (WGS) entry which is preliminary data.</text>
</comment>
<dbReference type="SMR" id="A0A8S1ITZ2"/>
<dbReference type="NCBIfam" id="TIGR01733">
    <property type="entry name" value="AA-adenyl-dom"/>
    <property type="match status" value="2"/>
</dbReference>
<dbReference type="InterPro" id="IPR023213">
    <property type="entry name" value="CAT-like_dom_sf"/>
</dbReference>
<evidence type="ECO:0000256" key="1">
    <source>
        <dbReference type="ARBA" id="ARBA00022450"/>
    </source>
</evidence>
<name>A0A8S1ITZ2_9CHLO</name>
<evidence type="ECO:0000259" key="5">
    <source>
        <dbReference type="PROSITE" id="PS50075"/>
    </source>
</evidence>
<keyword evidence="3" id="KW-0436">Ligase</keyword>
<dbReference type="EMBL" id="CAJHUC010000821">
    <property type="protein sequence ID" value="CAD7698403.1"/>
    <property type="molecule type" value="Genomic_DNA"/>
</dbReference>
<dbReference type="InterPro" id="IPR000873">
    <property type="entry name" value="AMP-dep_synth/lig_dom"/>
</dbReference>
<evidence type="ECO:0000256" key="3">
    <source>
        <dbReference type="ARBA" id="ARBA00022598"/>
    </source>
</evidence>
<dbReference type="GO" id="GO:0005737">
    <property type="term" value="C:cytoplasm"/>
    <property type="evidence" value="ECO:0007669"/>
    <property type="project" value="TreeGrafter"/>
</dbReference>
<dbReference type="GO" id="GO:0031177">
    <property type="term" value="F:phosphopantetheine binding"/>
    <property type="evidence" value="ECO:0007669"/>
    <property type="project" value="InterPro"/>
</dbReference>
<dbReference type="Gene3D" id="1.10.1200.10">
    <property type="entry name" value="ACP-like"/>
    <property type="match status" value="3"/>
</dbReference>
<dbReference type="SUPFAM" id="SSF52777">
    <property type="entry name" value="CoA-dependent acyltransferases"/>
    <property type="match status" value="6"/>
</dbReference>
<keyword evidence="2" id="KW-0597">Phosphoprotein</keyword>
<dbReference type="InterPro" id="IPR001242">
    <property type="entry name" value="Condensation_dom"/>
</dbReference>
<gene>
    <name evidence="6" type="ORF">OSTQU699_LOCUS3764</name>
</gene>
<accession>A0A8S1ITZ2</accession>
<dbReference type="Pfam" id="PF00550">
    <property type="entry name" value="PP-binding"/>
    <property type="match status" value="3"/>
</dbReference>
<keyword evidence="7" id="KW-1185">Reference proteome</keyword>
<dbReference type="InterPro" id="IPR042099">
    <property type="entry name" value="ANL_N_sf"/>
</dbReference>
<reference evidence="6" key="1">
    <citation type="submission" date="2020-12" db="EMBL/GenBank/DDBJ databases">
        <authorList>
            <person name="Iha C."/>
        </authorList>
    </citation>
    <scope>NUCLEOTIDE SEQUENCE</scope>
</reference>
<comment type="similarity">
    <text evidence="4">Belongs to the NRP synthetase family.</text>
</comment>
<organism evidence="6 7">
    <name type="scientific">Ostreobium quekettii</name>
    <dbReference type="NCBI Taxonomy" id="121088"/>
    <lineage>
        <taxon>Eukaryota</taxon>
        <taxon>Viridiplantae</taxon>
        <taxon>Chlorophyta</taxon>
        <taxon>core chlorophytes</taxon>
        <taxon>Ulvophyceae</taxon>
        <taxon>TCBD clade</taxon>
        <taxon>Bryopsidales</taxon>
        <taxon>Ostreobineae</taxon>
        <taxon>Ostreobiaceae</taxon>
        <taxon>Ostreobium</taxon>
    </lineage>
</organism>
<protein>
    <recommendedName>
        <fullName evidence="5">Carrier domain-containing protein</fullName>
    </recommendedName>
</protein>
<dbReference type="FunFam" id="3.40.50.12780:FF:000012">
    <property type="entry name" value="Non-ribosomal peptide synthetase"/>
    <property type="match status" value="2"/>
</dbReference>
<dbReference type="CDD" id="cd05930">
    <property type="entry name" value="A_NRPS"/>
    <property type="match status" value="2"/>
</dbReference>
<dbReference type="PANTHER" id="PTHR45527">
    <property type="entry name" value="NONRIBOSOMAL PEPTIDE SYNTHETASE"/>
    <property type="match status" value="1"/>
</dbReference>
<dbReference type="InterPro" id="IPR009081">
    <property type="entry name" value="PP-bd_ACP"/>
</dbReference>
<dbReference type="SUPFAM" id="SSF47336">
    <property type="entry name" value="ACP-like"/>
    <property type="match status" value="3"/>
</dbReference>
<dbReference type="Pfam" id="PF00668">
    <property type="entry name" value="Condensation"/>
    <property type="match status" value="3"/>
</dbReference>
<evidence type="ECO:0000313" key="7">
    <source>
        <dbReference type="Proteomes" id="UP000708148"/>
    </source>
</evidence>
<dbReference type="PROSITE" id="PS50075">
    <property type="entry name" value="CARRIER"/>
    <property type="match status" value="3"/>
</dbReference>